<comment type="pathway">
    <text evidence="3">Glycerolipid metabolism; triacylglycerol biosynthesis.</text>
</comment>
<sequence>MVMKVKTKIDDDMISTKQQQEEEELTPVSPLGQYLNSSVLSLTLYAVLEFKVPVDDLPISLVSDHFLPISPRFSSIMVSEEKSGVKKWKPVKVNVNDHYIVPEFPEGLSPEEYEECLYNYISKIALEQLPQNLPLWQIHKFNYPTSTGVLGSVIFKLHHSLGDGYSLMGALLSCLQRADNPSLPLTLPSRQSSSKPSAKNANVSFFRAAAQFSSTLMTSLFDFGRSILKSSIMEDDLTPIRSDNVGGVEFRPLAITNMAFPLDQIKKITTSLKVTINDVMTGVILLGARMYMEAEDNKSGNANSMALALLNTRDIDGYKSVSEMLKPKAKMPWGNQFAFLHLPMPKLTDSPDPLDFIFRTHQTVKRLKNNYAVFLNAQFLDISRKFIGPEATSKLLHSTMKNSSISISNMIGPVEQMALADHPIQGLYFTASGVPQSLVVTLLSYVGTLRATITVEKGFIDPDKLKIFISKAYHVIFEAAVPPGC</sequence>
<dbReference type="InterPro" id="IPR045034">
    <property type="entry name" value="O-acyltransferase_WSD1-like"/>
</dbReference>
<evidence type="ECO:0000256" key="7">
    <source>
        <dbReference type="ARBA" id="ARBA00023315"/>
    </source>
</evidence>
<dbReference type="Pfam" id="PF06974">
    <property type="entry name" value="WS_DGAT_C"/>
    <property type="match status" value="1"/>
</dbReference>
<evidence type="ECO:0000256" key="9">
    <source>
        <dbReference type="ARBA" id="ARBA00047604"/>
    </source>
</evidence>
<gene>
    <name evidence="13" type="ORF">POM88_003229</name>
</gene>
<evidence type="ECO:0000313" key="13">
    <source>
        <dbReference type="EMBL" id="KAK1403624.1"/>
    </source>
</evidence>
<dbReference type="PANTHER" id="PTHR31650:SF51">
    <property type="entry name" value="O-ACYLTRANSFERASE WSD1-LIKE ISOFORM X1"/>
    <property type="match status" value="1"/>
</dbReference>
<dbReference type="GO" id="GO:0005886">
    <property type="term" value="C:plasma membrane"/>
    <property type="evidence" value="ECO:0007669"/>
    <property type="project" value="UniProtKB-SubCell"/>
</dbReference>
<protein>
    <submittedName>
        <fullName evidence="13">O-acyltransferase WSD1-like</fullName>
    </submittedName>
</protein>
<keyword evidence="14" id="KW-1185">Reference proteome</keyword>
<comment type="similarity">
    <text evidence="8">In the N-terminal section; belongs to the long-chain O-acyltransferase family.</text>
</comment>
<comment type="pathway">
    <text evidence="4">Lipid metabolism.</text>
</comment>
<name>A0AAD8NBD4_9APIA</name>
<dbReference type="InterPro" id="IPR004255">
    <property type="entry name" value="O-acyltransferase_WSD1_N"/>
</dbReference>
<dbReference type="GO" id="GO:0019432">
    <property type="term" value="P:triglyceride biosynthetic process"/>
    <property type="evidence" value="ECO:0007669"/>
    <property type="project" value="TreeGrafter"/>
</dbReference>
<dbReference type="GO" id="GO:0004144">
    <property type="term" value="F:diacylglycerol O-acyltransferase activity"/>
    <property type="evidence" value="ECO:0007669"/>
    <property type="project" value="UniProtKB-EC"/>
</dbReference>
<dbReference type="Pfam" id="PF03007">
    <property type="entry name" value="WS_DGAT_cat"/>
    <property type="match status" value="1"/>
</dbReference>
<evidence type="ECO:0000256" key="2">
    <source>
        <dbReference type="ARBA" id="ARBA00004586"/>
    </source>
</evidence>
<evidence type="ECO:0000256" key="5">
    <source>
        <dbReference type="ARBA" id="ARBA00022679"/>
    </source>
</evidence>
<dbReference type="InterPro" id="IPR009721">
    <property type="entry name" value="O-acyltransferase_WSD1_C"/>
</dbReference>
<evidence type="ECO:0000256" key="3">
    <source>
        <dbReference type="ARBA" id="ARBA00004771"/>
    </source>
</evidence>
<reference evidence="13" key="1">
    <citation type="submission" date="2023-02" db="EMBL/GenBank/DDBJ databases">
        <title>Genome of toxic invasive species Heracleum sosnowskyi carries increased number of genes despite the absence of recent whole-genome duplications.</title>
        <authorList>
            <person name="Schelkunov M."/>
            <person name="Shtratnikova V."/>
            <person name="Makarenko M."/>
            <person name="Klepikova A."/>
            <person name="Omelchenko D."/>
            <person name="Novikova G."/>
            <person name="Obukhova E."/>
            <person name="Bogdanov V."/>
            <person name="Penin A."/>
            <person name="Logacheva M."/>
        </authorList>
    </citation>
    <scope>NUCLEOTIDE SEQUENCE</scope>
    <source>
        <strain evidence="13">Hsosn_3</strain>
        <tissue evidence="13">Leaf</tissue>
    </source>
</reference>
<reference evidence="13" key="2">
    <citation type="submission" date="2023-05" db="EMBL/GenBank/DDBJ databases">
        <authorList>
            <person name="Schelkunov M.I."/>
        </authorList>
    </citation>
    <scope>NUCLEOTIDE SEQUENCE</scope>
    <source>
        <strain evidence="13">Hsosn_3</strain>
        <tissue evidence="13">Leaf</tissue>
    </source>
</reference>
<evidence type="ECO:0000256" key="10">
    <source>
        <dbReference type="ARBA" id="ARBA00048109"/>
    </source>
</evidence>
<evidence type="ECO:0000313" key="14">
    <source>
        <dbReference type="Proteomes" id="UP001237642"/>
    </source>
</evidence>
<evidence type="ECO:0000259" key="12">
    <source>
        <dbReference type="Pfam" id="PF06974"/>
    </source>
</evidence>
<dbReference type="GO" id="GO:0005789">
    <property type="term" value="C:endoplasmic reticulum membrane"/>
    <property type="evidence" value="ECO:0007669"/>
    <property type="project" value="UniProtKB-SubCell"/>
</dbReference>
<evidence type="ECO:0000259" key="11">
    <source>
        <dbReference type="Pfam" id="PF03007"/>
    </source>
</evidence>
<organism evidence="13 14">
    <name type="scientific">Heracleum sosnowskyi</name>
    <dbReference type="NCBI Taxonomy" id="360622"/>
    <lineage>
        <taxon>Eukaryota</taxon>
        <taxon>Viridiplantae</taxon>
        <taxon>Streptophyta</taxon>
        <taxon>Embryophyta</taxon>
        <taxon>Tracheophyta</taxon>
        <taxon>Spermatophyta</taxon>
        <taxon>Magnoliopsida</taxon>
        <taxon>eudicotyledons</taxon>
        <taxon>Gunneridae</taxon>
        <taxon>Pentapetalae</taxon>
        <taxon>asterids</taxon>
        <taxon>campanulids</taxon>
        <taxon>Apiales</taxon>
        <taxon>Apiaceae</taxon>
        <taxon>Apioideae</taxon>
        <taxon>apioid superclade</taxon>
        <taxon>Tordylieae</taxon>
        <taxon>Tordyliinae</taxon>
        <taxon>Heracleum</taxon>
    </lineage>
</organism>
<dbReference type="PANTHER" id="PTHR31650">
    <property type="entry name" value="O-ACYLTRANSFERASE (WSD1-LIKE) FAMILY PROTEIN"/>
    <property type="match status" value="1"/>
</dbReference>
<dbReference type="GO" id="GO:0047196">
    <property type="term" value="F:long-chain-alcohol O-fatty-acyltransferase activity"/>
    <property type="evidence" value="ECO:0007669"/>
    <property type="project" value="UniProtKB-EC"/>
</dbReference>
<comment type="catalytic activity">
    <reaction evidence="9">
        <text>a long chain fatty alcohol + a fatty acyl-CoA = a long-chain alcohol wax ester + CoA</text>
        <dbReference type="Rhea" id="RHEA:38443"/>
        <dbReference type="ChEBI" id="CHEBI:17135"/>
        <dbReference type="ChEBI" id="CHEBI:57287"/>
        <dbReference type="ChEBI" id="CHEBI:77636"/>
        <dbReference type="ChEBI" id="CHEBI:235323"/>
        <dbReference type="EC" id="2.3.1.75"/>
    </reaction>
</comment>
<evidence type="ECO:0000256" key="8">
    <source>
        <dbReference type="ARBA" id="ARBA00024360"/>
    </source>
</evidence>
<dbReference type="AlphaFoldDB" id="A0AAD8NBD4"/>
<evidence type="ECO:0000256" key="4">
    <source>
        <dbReference type="ARBA" id="ARBA00005189"/>
    </source>
</evidence>
<evidence type="ECO:0000256" key="1">
    <source>
        <dbReference type="ARBA" id="ARBA00004162"/>
    </source>
</evidence>
<dbReference type="EMBL" id="JAUIZM010000001">
    <property type="protein sequence ID" value="KAK1403624.1"/>
    <property type="molecule type" value="Genomic_DNA"/>
</dbReference>
<evidence type="ECO:0000256" key="6">
    <source>
        <dbReference type="ARBA" id="ARBA00022824"/>
    </source>
</evidence>
<comment type="subcellular location">
    <subcellularLocation>
        <location evidence="1">Cell membrane</location>
        <topology evidence="1">Single-pass membrane protein</topology>
    </subcellularLocation>
    <subcellularLocation>
        <location evidence="2">Endoplasmic reticulum membrane</location>
    </subcellularLocation>
</comment>
<dbReference type="Proteomes" id="UP001237642">
    <property type="component" value="Unassembled WGS sequence"/>
</dbReference>
<proteinExistence type="inferred from homology"/>
<feature type="domain" description="O-acyltransferase WSD1 C-terminal" evidence="12">
    <location>
        <begin position="333"/>
        <end position="474"/>
    </location>
</feature>
<accession>A0AAD8NBD4</accession>
<keyword evidence="5" id="KW-0808">Transferase</keyword>
<keyword evidence="6" id="KW-0256">Endoplasmic reticulum</keyword>
<feature type="domain" description="O-acyltransferase WSD1-like N-terminal" evidence="11">
    <location>
        <begin position="117"/>
        <end position="280"/>
    </location>
</feature>
<keyword evidence="7" id="KW-0012">Acyltransferase</keyword>
<comment type="catalytic activity">
    <reaction evidence="10">
        <text>an acyl-CoA + a 1,2-diacyl-sn-glycerol = a triacyl-sn-glycerol + CoA</text>
        <dbReference type="Rhea" id="RHEA:10868"/>
        <dbReference type="ChEBI" id="CHEBI:17815"/>
        <dbReference type="ChEBI" id="CHEBI:57287"/>
        <dbReference type="ChEBI" id="CHEBI:58342"/>
        <dbReference type="ChEBI" id="CHEBI:64615"/>
        <dbReference type="EC" id="2.3.1.20"/>
    </reaction>
</comment>
<comment type="caution">
    <text evidence="13">The sequence shown here is derived from an EMBL/GenBank/DDBJ whole genome shotgun (WGS) entry which is preliminary data.</text>
</comment>